<feature type="transmembrane region" description="Helical" evidence="1">
    <location>
        <begin position="188"/>
        <end position="207"/>
    </location>
</feature>
<proteinExistence type="predicted"/>
<sequence length="263" mass="29605">MNIFLYELKSNRKSTLIWTLALISLMILFMSMFPSISKEIDEFKKLLEGFPEGVRKALGIQIESIGSLNGYYSYFFLYITLCGAIQAMNLAISISSKEIRGKTADFLLTKPVTRTRILSSKVLAALVSLIFTNIVYVVSAVIVANLVKEEAFSLNIFLLISTTLLITQFIMFALGMIIAVVWSRVKSVLTLSLGIVFAFFIIGMVAATEEAGRYFTPFKYFDYTYIINHAAYEWSFLVVGMTIIAVALVFSFIIYNKKDIHTV</sequence>
<dbReference type="OrthoDB" id="9800309at2"/>
<dbReference type="AlphaFoldDB" id="A0A0P6WD15"/>
<dbReference type="PATRIC" id="fig|218284.4.peg.1047"/>
<dbReference type="EMBL" id="LIXZ01000011">
    <property type="protein sequence ID" value="KPL58877.1"/>
    <property type="molecule type" value="Genomic_DNA"/>
</dbReference>
<evidence type="ECO:0000256" key="1">
    <source>
        <dbReference type="SAM" id="Phobius"/>
    </source>
</evidence>
<feature type="transmembrane region" description="Helical" evidence="1">
    <location>
        <begin position="156"/>
        <end position="181"/>
    </location>
</feature>
<protein>
    <submittedName>
        <fullName evidence="2">ABC transporter permease</fullName>
    </submittedName>
</protein>
<feature type="transmembrane region" description="Helical" evidence="1">
    <location>
        <begin position="71"/>
        <end position="92"/>
    </location>
</feature>
<comment type="caution">
    <text evidence="2">The sequence shown here is derived from an EMBL/GenBank/DDBJ whole genome shotgun (WGS) entry which is preliminary data.</text>
</comment>
<dbReference type="Proteomes" id="UP000050398">
    <property type="component" value="Unassembled WGS sequence"/>
</dbReference>
<evidence type="ECO:0000313" key="3">
    <source>
        <dbReference type="Proteomes" id="UP000050398"/>
    </source>
</evidence>
<dbReference type="GO" id="GO:0005886">
    <property type="term" value="C:plasma membrane"/>
    <property type="evidence" value="ECO:0007669"/>
    <property type="project" value="UniProtKB-SubCell"/>
</dbReference>
<name>A0A0P6WD15_9BACI</name>
<keyword evidence="1" id="KW-0812">Transmembrane</keyword>
<dbReference type="PANTHER" id="PTHR37305">
    <property type="entry name" value="INTEGRAL MEMBRANE PROTEIN-RELATED"/>
    <property type="match status" value="1"/>
</dbReference>
<feature type="transmembrane region" description="Helical" evidence="1">
    <location>
        <begin position="122"/>
        <end position="144"/>
    </location>
</feature>
<keyword evidence="1" id="KW-0472">Membrane</keyword>
<dbReference type="GO" id="GO:0140359">
    <property type="term" value="F:ABC-type transporter activity"/>
    <property type="evidence" value="ECO:0007669"/>
    <property type="project" value="InterPro"/>
</dbReference>
<evidence type="ECO:0000313" key="2">
    <source>
        <dbReference type="EMBL" id="KPL58877.1"/>
    </source>
</evidence>
<dbReference type="PANTHER" id="PTHR37305:SF1">
    <property type="entry name" value="MEMBRANE PROTEIN"/>
    <property type="match status" value="1"/>
</dbReference>
<keyword evidence="1" id="KW-1133">Transmembrane helix</keyword>
<accession>A0A0P6WD15</accession>
<dbReference type="Pfam" id="PF12679">
    <property type="entry name" value="ABC2_membrane_2"/>
    <property type="match status" value="1"/>
</dbReference>
<dbReference type="RefSeq" id="WP_060673171.1">
    <property type="nucleotide sequence ID" value="NZ_LIXZ01000011.1"/>
</dbReference>
<feature type="transmembrane region" description="Helical" evidence="1">
    <location>
        <begin position="16"/>
        <end position="36"/>
    </location>
</feature>
<reference evidence="2 3" key="1">
    <citation type="submission" date="2015-08" db="EMBL/GenBank/DDBJ databases">
        <title>Draft Genome Sequence of Bacillus vietnamensis UCD-SED5.</title>
        <authorList>
            <person name="Lee R.D."/>
            <person name="Jospin G."/>
            <person name="Lang J.M."/>
            <person name="Coil D.A."/>
            <person name="Eisen J.A."/>
        </authorList>
    </citation>
    <scope>NUCLEOTIDE SEQUENCE [LARGE SCALE GENOMIC DNA]</scope>
    <source>
        <strain evidence="2 3">UCD-SED5</strain>
    </source>
</reference>
<gene>
    <name evidence="2" type="ORF">AM506_14340</name>
</gene>
<organism evidence="2 3">
    <name type="scientific">Rossellomorea vietnamensis</name>
    <dbReference type="NCBI Taxonomy" id="218284"/>
    <lineage>
        <taxon>Bacteria</taxon>
        <taxon>Bacillati</taxon>
        <taxon>Bacillota</taxon>
        <taxon>Bacilli</taxon>
        <taxon>Bacillales</taxon>
        <taxon>Bacillaceae</taxon>
        <taxon>Rossellomorea</taxon>
    </lineage>
</organism>
<feature type="transmembrane region" description="Helical" evidence="1">
    <location>
        <begin position="234"/>
        <end position="255"/>
    </location>
</feature>